<gene>
    <name evidence="8" type="ORF">PRZ48_002135</name>
</gene>
<dbReference type="Gene3D" id="1.10.530.40">
    <property type="match status" value="1"/>
</dbReference>
<evidence type="ECO:0000256" key="7">
    <source>
        <dbReference type="SAM" id="SignalP"/>
    </source>
</evidence>
<dbReference type="SUPFAM" id="SSF53955">
    <property type="entry name" value="Lysozyme-like"/>
    <property type="match status" value="1"/>
</dbReference>
<feature type="signal peptide" evidence="7">
    <location>
        <begin position="1"/>
        <end position="18"/>
    </location>
</feature>
<dbReference type="InterPro" id="IPR002196">
    <property type="entry name" value="Glyco_hydro_24"/>
</dbReference>
<evidence type="ECO:0008006" key="10">
    <source>
        <dbReference type="Google" id="ProtNLM"/>
    </source>
</evidence>
<keyword evidence="2" id="KW-0929">Antimicrobial</keyword>
<dbReference type="InterPro" id="IPR023347">
    <property type="entry name" value="Lysozyme_dom_sf"/>
</dbReference>
<evidence type="ECO:0000313" key="8">
    <source>
        <dbReference type="EMBL" id="KAK4508397.1"/>
    </source>
</evidence>
<dbReference type="PANTHER" id="PTHR38107">
    <property type="match status" value="1"/>
</dbReference>
<evidence type="ECO:0000313" key="9">
    <source>
        <dbReference type="Proteomes" id="UP001305779"/>
    </source>
</evidence>
<dbReference type="Proteomes" id="UP001305779">
    <property type="component" value="Unassembled WGS sequence"/>
</dbReference>
<dbReference type="CDD" id="cd00737">
    <property type="entry name" value="lyz_endolysin_autolysin"/>
    <property type="match status" value="1"/>
</dbReference>
<dbReference type="EMBL" id="JAXOVC010000001">
    <property type="protein sequence ID" value="KAK4508397.1"/>
    <property type="molecule type" value="Genomic_DNA"/>
</dbReference>
<comment type="caution">
    <text evidence="8">The sequence shown here is derived from an EMBL/GenBank/DDBJ whole genome shotgun (WGS) entry which is preliminary data.</text>
</comment>
<dbReference type="InterPro" id="IPR034690">
    <property type="entry name" value="Endolysin_T4_type"/>
</dbReference>
<reference evidence="8 9" key="1">
    <citation type="journal article" date="2023" name="G3 (Bethesda)">
        <title>A chromosome-level genome assembly of Zasmidium syzygii isolated from banana leaves.</title>
        <authorList>
            <person name="van Westerhoven A.C."/>
            <person name="Mehrabi R."/>
            <person name="Talebi R."/>
            <person name="Steentjes M.B.F."/>
            <person name="Corcolon B."/>
            <person name="Chong P.A."/>
            <person name="Kema G.H.J."/>
            <person name="Seidl M.F."/>
        </authorList>
    </citation>
    <scope>NUCLEOTIDE SEQUENCE [LARGE SCALE GENOMIC DNA]</scope>
    <source>
        <strain evidence="8 9">P124</strain>
    </source>
</reference>
<sequence>MFFLVIQALLVLAQQTSAQYGYCTANGQNGVCQSTSSCSGSTTSGLCPGSSDIQCCTYGRCTASGVSGTCESTATCDGTSYSGLCPGSSDIKCCIRGGGGGGGVCPPHVQSNIIDFIKQFEGFSATPYKDVAGYPTVGYGHLCSTSDCSELPYSYPMSQAEGEELLADDVREFEVCLGNAVSSVQLNANQYGALVSWSFNVGCGNMRSSTLVKRLNNGEDPNTVAEQELPKWNKAGGQEVDGLTRRRAQEVNLFQTYTSTGALPSPTMQFTTSFLGSTALLLTLTNAYDSVLIQTWAPGTDCGANMYGEQSYGDTGENSQFTAPGLPPGVTEYDMRVQSGDTLPTMYVCPSNTPEGDYTNCAEITQGADYHGDYVDCIHVHNAPQIQIAE</sequence>
<evidence type="ECO:0000256" key="2">
    <source>
        <dbReference type="ARBA" id="ARBA00022529"/>
    </source>
</evidence>
<evidence type="ECO:0000256" key="3">
    <source>
        <dbReference type="ARBA" id="ARBA00022638"/>
    </source>
</evidence>
<evidence type="ECO:0000256" key="6">
    <source>
        <dbReference type="ARBA" id="ARBA00023295"/>
    </source>
</evidence>
<keyword evidence="5" id="KW-1035">Host cytoplasm</keyword>
<dbReference type="InterPro" id="IPR033907">
    <property type="entry name" value="Endolysin_autolysin"/>
</dbReference>
<proteinExistence type="inferred from homology"/>
<accession>A0ABR0F3E7</accession>
<comment type="catalytic activity">
    <reaction evidence="1">
        <text>Hydrolysis of (1-&gt;4)-beta-linkages between N-acetylmuramic acid and N-acetyl-D-glucosamine residues in a peptidoglycan and between N-acetyl-D-glucosamine residues in chitodextrins.</text>
        <dbReference type="EC" id="3.2.1.17"/>
    </reaction>
</comment>
<feature type="chain" id="PRO_5047521985" description="Lysozyme" evidence="7">
    <location>
        <begin position="19"/>
        <end position="390"/>
    </location>
</feature>
<evidence type="ECO:0000256" key="1">
    <source>
        <dbReference type="ARBA" id="ARBA00000632"/>
    </source>
</evidence>
<dbReference type="InterPro" id="IPR023346">
    <property type="entry name" value="Lysozyme-like_dom_sf"/>
</dbReference>
<evidence type="ECO:0000256" key="4">
    <source>
        <dbReference type="ARBA" id="ARBA00022801"/>
    </source>
</evidence>
<dbReference type="HAMAP" id="MF_04110">
    <property type="entry name" value="ENDOLYSIN_T4"/>
    <property type="match status" value="1"/>
</dbReference>
<evidence type="ECO:0000256" key="5">
    <source>
        <dbReference type="ARBA" id="ARBA00023200"/>
    </source>
</evidence>
<dbReference type="InterPro" id="IPR051018">
    <property type="entry name" value="Bacteriophage_GH24"/>
</dbReference>
<keyword evidence="6" id="KW-0326">Glycosidase</keyword>
<name>A0ABR0F3E7_ZASCE</name>
<keyword evidence="7" id="KW-0732">Signal</keyword>
<dbReference type="PANTHER" id="PTHR38107:SF3">
    <property type="entry name" value="LYSOZYME RRRD-RELATED"/>
    <property type="match status" value="1"/>
</dbReference>
<dbReference type="Pfam" id="PF00959">
    <property type="entry name" value="Phage_lysozyme"/>
    <property type="match status" value="1"/>
</dbReference>
<keyword evidence="4" id="KW-0378">Hydrolase</keyword>
<keyword evidence="9" id="KW-1185">Reference proteome</keyword>
<organism evidence="8 9">
    <name type="scientific">Zasmidium cellare</name>
    <name type="common">Wine cellar mold</name>
    <name type="synonym">Racodium cellare</name>
    <dbReference type="NCBI Taxonomy" id="395010"/>
    <lineage>
        <taxon>Eukaryota</taxon>
        <taxon>Fungi</taxon>
        <taxon>Dikarya</taxon>
        <taxon>Ascomycota</taxon>
        <taxon>Pezizomycotina</taxon>
        <taxon>Dothideomycetes</taxon>
        <taxon>Dothideomycetidae</taxon>
        <taxon>Mycosphaerellales</taxon>
        <taxon>Mycosphaerellaceae</taxon>
        <taxon>Zasmidium</taxon>
    </lineage>
</organism>
<protein>
    <recommendedName>
        <fullName evidence="10">Lysozyme</fullName>
    </recommendedName>
</protein>
<keyword evidence="3" id="KW-0081">Bacteriolytic enzyme</keyword>